<proteinExistence type="predicted"/>
<evidence type="ECO:0000313" key="3">
    <source>
        <dbReference type="EMBL" id="MCT7970108.1"/>
    </source>
</evidence>
<reference evidence="3 4" key="1">
    <citation type="journal article" date="2022" name="Front. Microbiol.">
        <title>High genomic differentiation and limited gene flow indicate recent cryptic speciation within the genus Laspinema (cyanobacteria).</title>
        <authorList>
            <person name="Stanojkovic A."/>
            <person name="Skoupy S."/>
            <person name="Skaloud P."/>
            <person name="Dvorak P."/>
        </authorList>
    </citation>
    <scope>NUCLEOTIDE SEQUENCE [LARGE SCALE GENOMIC DNA]</scope>
    <source>
        <strain evidence="3 4">D2a</strain>
    </source>
</reference>
<accession>A0ABT2MZC7</accession>
<organism evidence="3 4">
    <name type="scientific">Laspinema palackyanum D2a</name>
    <dbReference type="NCBI Taxonomy" id="2953684"/>
    <lineage>
        <taxon>Bacteria</taxon>
        <taxon>Bacillati</taxon>
        <taxon>Cyanobacteriota</taxon>
        <taxon>Cyanophyceae</taxon>
        <taxon>Oscillatoriophycideae</taxon>
        <taxon>Oscillatoriales</taxon>
        <taxon>Laspinemataceae</taxon>
        <taxon>Laspinema</taxon>
        <taxon>Laspinema palackyanum</taxon>
    </lineage>
</organism>
<gene>
    <name evidence="3" type="ORF">NG799_27725</name>
</gene>
<dbReference type="GO" id="GO:0005524">
    <property type="term" value="F:ATP binding"/>
    <property type="evidence" value="ECO:0007669"/>
    <property type="project" value="UniProtKB-KW"/>
</dbReference>
<dbReference type="Proteomes" id="UP001525890">
    <property type="component" value="Unassembled WGS sequence"/>
</dbReference>
<comment type="caution">
    <text evidence="3">The sequence shown here is derived from an EMBL/GenBank/DDBJ whole genome shotgun (WGS) entry which is preliminary data.</text>
</comment>
<dbReference type="InterPro" id="IPR049945">
    <property type="entry name" value="AAA_22"/>
</dbReference>
<keyword evidence="3" id="KW-0547">Nucleotide-binding</keyword>
<evidence type="ECO:0000313" key="4">
    <source>
        <dbReference type="Proteomes" id="UP001525890"/>
    </source>
</evidence>
<dbReference type="Gene3D" id="3.40.50.300">
    <property type="entry name" value="P-loop containing nucleotide triphosphate hydrolases"/>
    <property type="match status" value="1"/>
</dbReference>
<keyword evidence="4" id="KW-1185">Reference proteome</keyword>
<feature type="transmembrane region" description="Helical" evidence="1">
    <location>
        <begin position="46"/>
        <end position="66"/>
    </location>
</feature>
<feature type="domain" description="ORC1/DEAH AAA+ ATPase" evidence="2">
    <location>
        <begin position="123"/>
        <end position="243"/>
    </location>
</feature>
<feature type="transmembrane region" description="Helical" evidence="1">
    <location>
        <begin position="6"/>
        <end position="25"/>
    </location>
</feature>
<evidence type="ECO:0000256" key="1">
    <source>
        <dbReference type="SAM" id="Phobius"/>
    </source>
</evidence>
<keyword evidence="3" id="KW-0067">ATP-binding</keyword>
<name>A0ABT2MZC7_9CYAN</name>
<dbReference type="EMBL" id="JAMXFF010000074">
    <property type="protein sequence ID" value="MCT7970108.1"/>
    <property type="molecule type" value="Genomic_DNA"/>
</dbReference>
<sequence>MLSKFISNAMLMGVSPLLLAAAALYGDGACSRKGDQIYLTLRKSDFAPIFVLAGLGAIGVSGYQFYALSKEEKGQSVAMPSMPAIPGLTPSNPLVRSKPSLHFFKEVFLNSNGTEKAYHASFNGITGDGKTTLCEALIQEMAEGNITYLVNPKHRVSQPEWSFEPVCTNINDALEVLQTLEEMMMSRLSDPTFDEKFTPISYIIIDELDWICSHHGKKATATIRNLLKVSRSANFRVLLCGQSAQLGDSGFNSSDFRQTNRFILGSEAVAFLTNPQMKWSSEVYKETAKTWQREGKRFALVCPTKGEPFLQLLPQINREIPDPLYPAPKLGKDEINVTVPNTDGGFDPSRLIELSQRHGWVSASKAKAIIWALKSIPVTQIREIFQELEEQGLGVTRGTGEGVEWHFDPYAE</sequence>
<evidence type="ECO:0000259" key="2">
    <source>
        <dbReference type="Pfam" id="PF13401"/>
    </source>
</evidence>
<dbReference type="Pfam" id="PF13401">
    <property type="entry name" value="AAA_22"/>
    <property type="match status" value="1"/>
</dbReference>
<dbReference type="RefSeq" id="WP_368009538.1">
    <property type="nucleotide sequence ID" value="NZ_JAMXFF010000074.1"/>
</dbReference>
<keyword evidence="1" id="KW-0812">Transmembrane</keyword>
<dbReference type="InterPro" id="IPR027417">
    <property type="entry name" value="P-loop_NTPase"/>
</dbReference>
<dbReference type="SUPFAM" id="SSF52540">
    <property type="entry name" value="P-loop containing nucleoside triphosphate hydrolases"/>
    <property type="match status" value="1"/>
</dbReference>
<keyword evidence="1" id="KW-1133">Transmembrane helix</keyword>
<keyword evidence="1" id="KW-0472">Membrane</keyword>
<protein>
    <submittedName>
        <fullName evidence="3">ATP-binding protein</fullName>
    </submittedName>
</protein>